<proteinExistence type="predicted"/>
<dbReference type="PANTHER" id="PTHR35525">
    <property type="entry name" value="BLL6575 PROTEIN"/>
    <property type="match status" value="1"/>
</dbReference>
<accession>A0ABS2AK82</accession>
<organism evidence="2 3">
    <name type="scientific">Paractinoplanes ovalisporus</name>
    <dbReference type="NCBI Taxonomy" id="2810368"/>
    <lineage>
        <taxon>Bacteria</taxon>
        <taxon>Bacillati</taxon>
        <taxon>Actinomycetota</taxon>
        <taxon>Actinomycetes</taxon>
        <taxon>Micromonosporales</taxon>
        <taxon>Micromonosporaceae</taxon>
        <taxon>Paractinoplanes</taxon>
    </lineage>
</organism>
<feature type="domain" description="Zinc finger CGNR" evidence="1">
    <location>
        <begin position="107"/>
        <end position="149"/>
    </location>
</feature>
<sequence>MRLTEMDIAEVVTLVNEWGTVPCRMDGRTPHPGAEQRSLADDLHPIFAADDATTRAALVTDLLRATLVRPELAPDLTESWTVDDPAQAPRAAAALALRHHLAHHPGRLGVCADIQCADVYVDTSPAGKRRFCCLTCQNRARAAAFRKRKAEAAAQS</sequence>
<protein>
    <submittedName>
        <fullName evidence="2">CGNR zinc finger domain-containing protein</fullName>
    </submittedName>
</protein>
<comment type="caution">
    <text evidence="2">The sequence shown here is derived from an EMBL/GenBank/DDBJ whole genome shotgun (WGS) entry which is preliminary data.</text>
</comment>
<name>A0ABS2AK82_9ACTN</name>
<keyword evidence="3" id="KW-1185">Reference proteome</keyword>
<dbReference type="InterPro" id="IPR023286">
    <property type="entry name" value="ABATE_dom_sf"/>
</dbReference>
<dbReference type="InterPro" id="IPR010852">
    <property type="entry name" value="ABATE"/>
</dbReference>
<dbReference type="Pfam" id="PF11706">
    <property type="entry name" value="zf-CGNR"/>
    <property type="match status" value="1"/>
</dbReference>
<dbReference type="Proteomes" id="UP000632138">
    <property type="component" value="Unassembled WGS sequence"/>
</dbReference>
<evidence type="ECO:0000259" key="1">
    <source>
        <dbReference type="Pfam" id="PF11706"/>
    </source>
</evidence>
<gene>
    <name evidence="2" type="ORF">JIG36_32400</name>
</gene>
<dbReference type="SUPFAM" id="SSF160904">
    <property type="entry name" value="Jann2411-like"/>
    <property type="match status" value="1"/>
</dbReference>
<evidence type="ECO:0000313" key="3">
    <source>
        <dbReference type="Proteomes" id="UP000632138"/>
    </source>
</evidence>
<dbReference type="PANTHER" id="PTHR35525:SF3">
    <property type="entry name" value="BLL6575 PROTEIN"/>
    <property type="match status" value="1"/>
</dbReference>
<dbReference type="RefSeq" id="WP_203380202.1">
    <property type="nucleotide sequence ID" value="NZ_JAENHP010000013.1"/>
</dbReference>
<dbReference type="InterPro" id="IPR021005">
    <property type="entry name" value="Znf_CGNR"/>
</dbReference>
<evidence type="ECO:0000313" key="2">
    <source>
        <dbReference type="EMBL" id="MBM2620227.1"/>
    </source>
</evidence>
<dbReference type="Gene3D" id="1.10.3300.10">
    <property type="entry name" value="Jann2411-like domain"/>
    <property type="match status" value="1"/>
</dbReference>
<reference evidence="2 3" key="1">
    <citation type="submission" date="2021-01" db="EMBL/GenBank/DDBJ databases">
        <title>Actinoplanes sp. nov. LDG1-06 isolated from lichen.</title>
        <authorList>
            <person name="Saeng-In P."/>
            <person name="Phongsopitanun W."/>
            <person name="Kanchanasin P."/>
            <person name="Yuki M."/>
            <person name="Kudo T."/>
            <person name="Ohkuma M."/>
            <person name="Tanasupawat S."/>
        </authorList>
    </citation>
    <scope>NUCLEOTIDE SEQUENCE [LARGE SCALE GENOMIC DNA]</scope>
    <source>
        <strain evidence="2 3">LDG1-06</strain>
    </source>
</reference>
<dbReference type="EMBL" id="JAENHP010000013">
    <property type="protein sequence ID" value="MBM2620227.1"/>
    <property type="molecule type" value="Genomic_DNA"/>
</dbReference>